<keyword evidence="1" id="KW-0472">Membrane</keyword>
<gene>
    <name evidence="2" type="ORF">GTP08_12515</name>
</gene>
<protein>
    <submittedName>
        <fullName evidence="2">Uncharacterized protein</fullName>
    </submittedName>
</protein>
<keyword evidence="1" id="KW-1133">Transmembrane helix</keyword>
<dbReference type="Proteomes" id="UP000477402">
    <property type="component" value="Unassembled WGS sequence"/>
</dbReference>
<keyword evidence="1" id="KW-0812">Transmembrane</keyword>
<comment type="caution">
    <text evidence="2">The sequence shown here is derived from an EMBL/GenBank/DDBJ whole genome shotgun (WGS) entry which is preliminary data.</text>
</comment>
<dbReference type="EMBL" id="WWDJ01000168">
    <property type="protein sequence ID" value="NEX56438.1"/>
    <property type="molecule type" value="Genomic_DNA"/>
</dbReference>
<evidence type="ECO:0000313" key="3">
    <source>
        <dbReference type="Proteomes" id="UP000477402"/>
    </source>
</evidence>
<evidence type="ECO:0000256" key="1">
    <source>
        <dbReference type="SAM" id="Phobius"/>
    </source>
</evidence>
<accession>A0A6M0MBC2</accession>
<feature type="transmembrane region" description="Helical" evidence="1">
    <location>
        <begin position="12"/>
        <end position="36"/>
    </location>
</feature>
<proteinExistence type="predicted"/>
<organism evidence="2 3">
    <name type="scientific">Lactococcus lactis</name>
    <dbReference type="NCBI Taxonomy" id="1358"/>
    <lineage>
        <taxon>Bacteria</taxon>
        <taxon>Bacillati</taxon>
        <taxon>Bacillota</taxon>
        <taxon>Bacilli</taxon>
        <taxon>Lactobacillales</taxon>
        <taxon>Streptococcaceae</taxon>
        <taxon>Lactococcus</taxon>
    </lineage>
</organism>
<reference evidence="2 3" key="1">
    <citation type="submission" date="2019-12" db="EMBL/GenBank/DDBJ databases">
        <title>Draft Genome Sequences of L. lactis strains MS22333, MS22334, MS22336, and MS22337, Isolated from Spontaneous Fermented Camel Milk in Ethiopia.</title>
        <authorList>
            <person name="Bragason E."/>
            <person name="Hansen E.B."/>
            <person name="Guya M.E."/>
            <person name="Berhe T."/>
        </authorList>
    </citation>
    <scope>NUCLEOTIDE SEQUENCE [LARGE SCALE GENOMIC DNA]</scope>
    <source>
        <strain evidence="2 3">MS22336</strain>
    </source>
</reference>
<dbReference type="AlphaFoldDB" id="A0A6M0MBC2"/>
<evidence type="ECO:0000313" key="2">
    <source>
        <dbReference type="EMBL" id="NEX56438.1"/>
    </source>
</evidence>
<name>A0A6M0MBC2_9LACT</name>
<sequence>MTKNKNRSNLQYFAQAWSAWAFLYFILFKSYCLYLVSNSFKIKLYNQYKLFEGGLIHELCRR</sequence>